<organism evidence="2 3">
    <name type="scientific">Meganyctiphanes norvegica</name>
    <name type="common">Northern krill</name>
    <name type="synonym">Thysanopoda norvegica</name>
    <dbReference type="NCBI Taxonomy" id="48144"/>
    <lineage>
        <taxon>Eukaryota</taxon>
        <taxon>Metazoa</taxon>
        <taxon>Ecdysozoa</taxon>
        <taxon>Arthropoda</taxon>
        <taxon>Crustacea</taxon>
        <taxon>Multicrustacea</taxon>
        <taxon>Malacostraca</taxon>
        <taxon>Eumalacostraca</taxon>
        <taxon>Eucarida</taxon>
        <taxon>Euphausiacea</taxon>
        <taxon>Euphausiidae</taxon>
        <taxon>Meganyctiphanes</taxon>
    </lineage>
</organism>
<evidence type="ECO:0000313" key="2">
    <source>
        <dbReference type="EMBL" id="CAL4167799.1"/>
    </source>
</evidence>
<protein>
    <submittedName>
        <fullName evidence="2">Uncharacterized protein</fullName>
    </submittedName>
</protein>
<feature type="chain" id="PRO_5043685391" evidence="1">
    <location>
        <begin position="20"/>
        <end position="137"/>
    </location>
</feature>
<sequence>YVKMAGLPTILALLSLASAQARVADDHITDHTLDQPPSFYGDNIEVNTVSYVDDGDDIENEDEVFNEDSTEEDFSSEIISNHRTGKKLYKKNWNKKSSWFKRYYPTTTVRAIYANEEAECGKSYEVRTSQKYKLRIT</sequence>
<dbReference type="EMBL" id="CAXKWB010049052">
    <property type="protein sequence ID" value="CAL4167799.1"/>
    <property type="molecule type" value="Genomic_DNA"/>
</dbReference>
<evidence type="ECO:0000256" key="1">
    <source>
        <dbReference type="SAM" id="SignalP"/>
    </source>
</evidence>
<feature type="non-terminal residue" evidence="2">
    <location>
        <position position="137"/>
    </location>
</feature>
<proteinExistence type="predicted"/>
<dbReference type="Proteomes" id="UP001497623">
    <property type="component" value="Unassembled WGS sequence"/>
</dbReference>
<accession>A0AAV2SA70</accession>
<evidence type="ECO:0000313" key="3">
    <source>
        <dbReference type="Proteomes" id="UP001497623"/>
    </source>
</evidence>
<dbReference type="AlphaFoldDB" id="A0AAV2SA70"/>
<reference evidence="2 3" key="1">
    <citation type="submission" date="2024-05" db="EMBL/GenBank/DDBJ databases">
        <authorList>
            <person name="Wallberg A."/>
        </authorList>
    </citation>
    <scope>NUCLEOTIDE SEQUENCE [LARGE SCALE GENOMIC DNA]</scope>
</reference>
<keyword evidence="1" id="KW-0732">Signal</keyword>
<keyword evidence="3" id="KW-1185">Reference proteome</keyword>
<name>A0AAV2SA70_MEGNR</name>
<feature type="non-terminal residue" evidence="2">
    <location>
        <position position="1"/>
    </location>
</feature>
<feature type="signal peptide" evidence="1">
    <location>
        <begin position="1"/>
        <end position="19"/>
    </location>
</feature>
<gene>
    <name evidence="2" type="ORF">MNOR_LOCUS33629</name>
</gene>
<comment type="caution">
    <text evidence="2">The sequence shown here is derived from an EMBL/GenBank/DDBJ whole genome shotgun (WGS) entry which is preliminary data.</text>
</comment>